<gene>
    <name evidence="1" type="ORF">A3J66_01940</name>
</gene>
<comment type="caution">
    <text evidence="1">The sequence shown here is derived from an EMBL/GenBank/DDBJ whole genome shotgun (WGS) entry which is preliminary data.</text>
</comment>
<dbReference type="EMBL" id="MFQB01000010">
    <property type="protein sequence ID" value="OGH68644.1"/>
    <property type="molecule type" value="Genomic_DNA"/>
</dbReference>
<sequence length="59" mass="6862">MHSLIDKTVSKKIKTIYTNHKGRFDFYIHACHVKIFIVLLHPFGVYHGHIKVPDETLSS</sequence>
<organism evidence="1 2">
    <name type="scientific">Candidatus Magasanikbacteria bacterium RIFCSPHIGHO2_02_FULL_47_14</name>
    <dbReference type="NCBI Taxonomy" id="1798680"/>
    <lineage>
        <taxon>Bacteria</taxon>
        <taxon>Candidatus Magasanikiibacteriota</taxon>
    </lineage>
</organism>
<accession>A0A1F6MAK1</accession>
<dbReference type="Proteomes" id="UP000176282">
    <property type="component" value="Unassembled WGS sequence"/>
</dbReference>
<name>A0A1F6MAK1_9BACT</name>
<dbReference type="AlphaFoldDB" id="A0A1F6MAK1"/>
<evidence type="ECO:0000313" key="1">
    <source>
        <dbReference type="EMBL" id="OGH68644.1"/>
    </source>
</evidence>
<proteinExistence type="predicted"/>
<evidence type="ECO:0000313" key="2">
    <source>
        <dbReference type="Proteomes" id="UP000176282"/>
    </source>
</evidence>
<protein>
    <submittedName>
        <fullName evidence="1">Uncharacterized protein</fullName>
    </submittedName>
</protein>
<reference evidence="1 2" key="1">
    <citation type="journal article" date="2016" name="Nat. Commun.">
        <title>Thousands of microbial genomes shed light on interconnected biogeochemical processes in an aquifer system.</title>
        <authorList>
            <person name="Anantharaman K."/>
            <person name="Brown C.T."/>
            <person name="Hug L.A."/>
            <person name="Sharon I."/>
            <person name="Castelle C.J."/>
            <person name="Probst A.J."/>
            <person name="Thomas B.C."/>
            <person name="Singh A."/>
            <person name="Wilkins M.J."/>
            <person name="Karaoz U."/>
            <person name="Brodie E.L."/>
            <person name="Williams K.H."/>
            <person name="Hubbard S.S."/>
            <person name="Banfield J.F."/>
        </authorList>
    </citation>
    <scope>NUCLEOTIDE SEQUENCE [LARGE SCALE GENOMIC DNA]</scope>
</reference>